<dbReference type="EMBL" id="MPIN01000009">
    <property type="protein sequence ID" value="OJH37009.1"/>
    <property type="molecule type" value="Genomic_DNA"/>
</dbReference>
<dbReference type="PROSITE" id="PS00892">
    <property type="entry name" value="HIT_1"/>
    <property type="match status" value="1"/>
</dbReference>
<dbReference type="PANTHER" id="PTHR47396:SF1">
    <property type="entry name" value="ATP-DEPENDENT HELICASE IRC3-RELATED"/>
    <property type="match status" value="1"/>
</dbReference>
<gene>
    <name evidence="6" type="ORF">BON30_31485</name>
</gene>
<dbReference type="CDD" id="cd18032">
    <property type="entry name" value="DEXHc_RE_I_III_res"/>
    <property type="match status" value="1"/>
</dbReference>
<dbReference type="Gene3D" id="3.30.428.10">
    <property type="entry name" value="HIT-like"/>
    <property type="match status" value="1"/>
</dbReference>
<dbReference type="InterPro" id="IPR027417">
    <property type="entry name" value="P-loop_NTPase"/>
</dbReference>
<dbReference type="Gene3D" id="3.30.870.10">
    <property type="entry name" value="Endonuclease Chain A"/>
    <property type="match status" value="1"/>
</dbReference>
<dbReference type="Proteomes" id="UP000182229">
    <property type="component" value="Unassembled WGS sequence"/>
</dbReference>
<dbReference type="InterPro" id="IPR006935">
    <property type="entry name" value="Helicase/UvrB_N"/>
</dbReference>
<dbReference type="RefSeq" id="WP_071902157.1">
    <property type="nucleotide sequence ID" value="NZ_MPIN01000009.1"/>
</dbReference>
<sequence>MSSPFLEVPESSWVASNALSFAIRDKYPVSSGHTLVIPRRLVASWFEATPEEQRALFELVDVVKRGLEGNDPKPDGYNLGINVGDAAGQTVSHLHVHVIPRYQGDMADPRGGVRHVIPSKGNYLRPPAKLLATGGVKDPFLWHVAPLFAQATDISVLAAFVQDSGLAVLYALVQDALARGARVRLLTGDYMSITGASALRQLLDWMNANQAQREEGAGAFEARIVEAKDIGCAFHPKSWCFEGPELAIAFVGSSNVSHSALKTGIEWNLAVERDQNPRAYQKAVEAFDEWWSRARRFDAAWISRYEREAISSPPLRRASSPEAEGLGDEPAPLPSREPHEIQREALALLESSRQRGRQRALVIMATGLGKTLLAAIDISKVEAALGRRARVLFLVHRSELLVQAAATLRSYLPRSEFGWFVGSRGELEADVIFASVQKLSRPENLAWLSEAPPFDYVVIDEVHHASAPSYRGILACLRTTFLLGLTATPERTDAGDVFGLFEDNVVYRADIAEGISRELLVPFAYHGLKDNVAYENIPWRNRRFDPAKLAAAVQTEARMRKMWEAWEKYPATRTLVFCASVPHAKYVRDWLQQKGVRAVAIHSGAESDDRAEALPRLANGDLDAICAVDIFNEGIDLPSVDRVVMLRPTESSVIFMQQLGRGLRKAEGKTSVTIIDFVGNHRMFLDRVQTLLSHGAGHSVPSLQDYLVHGKEPTLPPGCSVEVELEAKRLLAKLIPKGSTEVARRYGELRRAWGRRPTMGELYRLGYLPSTLKEGWFHFVRSQGDLTSAEAKALEHRGKDWFKALGKTPMSKSFEMVVLQVLLDAHALETGMPLLELASRSLSLLRQRPELGKDMEGVKALEEASAPEERAFLAYWKTNPIDAWSNDGVWFRVDGERLVPLLPIREETRAAFYSMTQELVDYRLTRYVDKRQANSLQEGFDAKVSHNSSDTPILILPSRKGRPSIPDSRKQGPVIVTLPDGSQWKFPFVEIAVNKAWPAGAAKRTNRLPELLRHWFGPKAGVSGTSFQVRFREDTNGWHLEPLGASVIPLLPRRSIVAFPSLRAAAGAARDSLAGAPEEGRVQLPLTSSADDLFAVRASGDSMNGGERPFRDGDWLVMRFVRGMGVGALSGHVVLVQVPDTSGHAYQVKRIVRHGAHWLLRSDNPEHPSFELTEEVKPIAQLVEVIPPERVGPFAGVLLDDEGAMRAFGLSSAPKTGRYQGHLFLCVDQPGGLRTPDRLEPIISGRNPAETAFVLTRTEPGHPWRYAGVARWNESEGDWMLPEPVDPDTWKALGTTFDVR</sequence>
<keyword evidence="6" id="KW-0067">ATP-binding</keyword>
<dbReference type="PROSITE" id="PS51084">
    <property type="entry name" value="HIT_2"/>
    <property type="match status" value="1"/>
</dbReference>
<dbReference type="GO" id="GO:0004386">
    <property type="term" value="F:helicase activity"/>
    <property type="evidence" value="ECO:0007669"/>
    <property type="project" value="UniProtKB-KW"/>
</dbReference>
<dbReference type="Pfam" id="PF01230">
    <property type="entry name" value="HIT"/>
    <property type="match status" value="1"/>
</dbReference>
<dbReference type="InterPro" id="IPR001650">
    <property type="entry name" value="Helicase_C-like"/>
</dbReference>
<reference evidence="7" key="1">
    <citation type="submission" date="2016-11" db="EMBL/GenBank/DDBJ databases">
        <authorList>
            <person name="Shukria A."/>
            <person name="Stevens D.C."/>
        </authorList>
    </citation>
    <scope>NUCLEOTIDE SEQUENCE [LARGE SCALE GENOMIC DNA]</scope>
    <source>
        <strain evidence="7">Cbfe23</strain>
    </source>
</reference>
<dbReference type="Pfam" id="PF13091">
    <property type="entry name" value="PLDc_2"/>
    <property type="match status" value="1"/>
</dbReference>
<dbReference type="PROSITE" id="PS51194">
    <property type="entry name" value="HELICASE_CTER"/>
    <property type="match status" value="1"/>
</dbReference>
<dbReference type="Pfam" id="PF00717">
    <property type="entry name" value="Peptidase_S24"/>
    <property type="match status" value="1"/>
</dbReference>
<dbReference type="InterPro" id="IPR015927">
    <property type="entry name" value="Peptidase_S24_S26A/B/C"/>
</dbReference>
<feature type="short sequence motif" description="Histidine triad motif" evidence="1">
    <location>
        <begin position="93"/>
        <end position="97"/>
    </location>
</feature>
<dbReference type="SMART" id="SM00490">
    <property type="entry name" value="HELICc"/>
    <property type="match status" value="1"/>
</dbReference>
<dbReference type="InterPro" id="IPR019808">
    <property type="entry name" value="Histidine_triad_CS"/>
</dbReference>
<dbReference type="PANTHER" id="PTHR47396">
    <property type="entry name" value="TYPE I RESTRICTION ENZYME ECOKI R PROTEIN"/>
    <property type="match status" value="1"/>
</dbReference>
<evidence type="ECO:0000256" key="1">
    <source>
        <dbReference type="PROSITE-ProRule" id="PRU00464"/>
    </source>
</evidence>
<feature type="domain" description="Helicase C-terminal" evidence="5">
    <location>
        <begin position="554"/>
        <end position="708"/>
    </location>
</feature>
<dbReference type="GO" id="GO:0005829">
    <property type="term" value="C:cytosol"/>
    <property type="evidence" value="ECO:0007669"/>
    <property type="project" value="TreeGrafter"/>
</dbReference>
<dbReference type="CDD" id="cd18799">
    <property type="entry name" value="SF2_C_EcoAI-like"/>
    <property type="match status" value="1"/>
</dbReference>
<dbReference type="InterPro" id="IPR014001">
    <property type="entry name" value="Helicase_ATP-bd"/>
</dbReference>
<dbReference type="GO" id="GO:0003677">
    <property type="term" value="F:DNA binding"/>
    <property type="evidence" value="ECO:0007669"/>
    <property type="project" value="InterPro"/>
</dbReference>
<dbReference type="InterPro" id="IPR039418">
    <property type="entry name" value="LexA-like"/>
</dbReference>
<dbReference type="PROSITE" id="PS51192">
    <property type="entry name" value="HELICASE_ATP_BIND_1"/>
    <property type="match status" value="1"/>
</dbReference>
<evidence type="ECO:0000259" key="3">
    <source>
        <dbReference type="PROSITE" id="PS51084"/>
    </source>
</evidence>
<dbReference type="Gene3D" id="2.10.109.10">
    <property type="entry name" value="Umud Fragment, subunit A"/>
    <property type="match status" value="1"/>
</dbReference>
<dbReference type="SMART" id="SM00487">
    <property type="entry name" value="DEXDc"/>
    <property type="match status" value="1"/>
</dbReference>
<dbReference type="OrthoDB" id="9804086at2"/>
<comment type="caution">
    <text evidence="6">The sequence shown here is derived from an EMBL/GenBank/DDBJ whole genome shotgun (WGS) entry which is preliminary data.</text>
</comment>
<dbReference type="GO" id="GO:0005524">
    <property type="term" value="F:ATP binding"/>
    <property type="evidence" value="ECO:0007669"/>
    <property type="project" value="InterPro"/>
</dbReference>
<reference evidence="6 7" key="2">
    <citation type="submission" date="2016-12" db="EMBL/GenBank/DDBJ databases">
        <title>Draft Genome Sequence of Cystobacter ferrugineus Strain Cbfe23.</title>
        <authorList>
            <person name="Akbar S."/>
            <person name="Dowd S.E."/>
            <person name="Stevens D.C."/>
        </authorList>
    </citation>
    <scope>NUCLEOTIDE SEQUENCE [LARGE SCALE GENOMIC DNA]</scope>
    <source>
        <strain evidence="6 7">Cbfe23</strain>
    </source>
</reference>
<dbReference type="SUPFAM" id="SSF54197">
    <property type="entry name" value="HIT-like"/>
    <property type="match status" value="1"/>
</dbReference>
<dbReference type="InterPro" id="IPR011146">
    <property type="entry name" value="HIT-like"/>
</dbReference>
<keyword evidence="6" id="KW-0347">Helicase</keyword>
<dbReference type="InterPro" id="IPR036265">
    <property type="entry name" value="HIT-like_sf"/>
</dbReference>
<evidence type="ECO:0000313" key="6">
    <source>
        <dbReference type="EMBL" id="OJH37009.1"/>
    </source>
</evidence>
<feature type="region of interest" description="Disordered" evidence="2">
    <location>
        <begin position="313"/>
        <end position="336"/>
    </location>
</feature>
<accession>A0A1L9B417</accession>
<dbReference type="InterPro" id="IPR025202">
    <property type="entry name" value="PLD-like_dom"/>
</dbReference>
<dbReference type="CDD" id="cd06529">
    <property type="entry name" value="S24_LexA-like"/>
    <property type="match status" value="1"/>
</dbReference>
<name>A0A1L9B417_9BACT</name>
<organism evidence="6 7">
    <name type="scientific">Cystobacter ferrugineus</name>
    <dbReference type="NCBI Taxonomy" id="83449"/>
    <lineage>
        <taxon>Bacteria</taxon>
        <taxon>Pseudomonadati</taxon>
        <taxon>Myxococcota</taxon>
        <taxon>Myxococcia</taxon>
        <taxon>Myxococcales</taxon>
        <taxon>Cystobacterineae</taxon>
        <taxon>Archangiaceae</taxon>
        <taxon>Cystobacter</taxon>
    </lineage>
</organism>
<feature type="domain" description="HIT" evidence="3">
    <location>
        <begin position="1"/>
        <end position="108"/>
    </location>
</feature>
<dbReference type="STRING" id="83449.BON30_31485"/>
<dbReference type="SUPFAM" id="SSF52540">
    <property type="entry name" value="P-loop containing nucleoside triphosphate hydrolases"/>
    <property type="match status" value="1"/>
</dbReference>
<dbReference type="Pfam" id="PF04851">
    <property type="entry name" value="ResIII"/>
    <property type="match status" value="1"/>
</dbReference>
<dbReference type="InterPro" id="IPR050742">
    <property type="entry name" value="Helicase_Restrict-Modif_Enz"/>
</dbReference>
<dbReference type="SUPFAM" id="SSF51306">
    <property type="entry name" value="LexA/Signal peptidase"/>
    <property type="match status" value="1"/>
</dbReference>
<proteinExistence type="predicted"/>
<dbReference type="GO" id="GO:0016787">
    <property type="term" value="F:hydrolase activity"/>
    <property type="evidence" value="ECO:0007669"/>
    <property type="project" value="InterPro"/>
</dbReference>
<evidence type="ECO:0000313" key="7">
    <source>
        <dbReference type="Proteomes" id="UP000182229"/>
    </source>
</evidence>
<feature type="region of interest" description="Disordered" evidence="2">
    <location>
        <begin position="953"/>
        <end position="972"/>
    </location>
</feature>
<dbReference type="SUPFAM" id="SSF56024">
    <property type="entry name" value="Phospholipase D/nuclease"/>
    <property type="match status" value="1"/>
</dbReference>
<evidence type="ECO:0000256" key="2">
    <source>
        <dbReference type="SAM" id="MobiDB-lite"/>
    </source>
</evidence>
<dbReference type="Gene3D" id="3.40.50.300">
    <property type="entry name" value="P-loop containing nucleotide triphosphate hydrolases"/>
    <property type="match status" value="2"/>
</dbReference>
<evidence type="ECO:0000259" key="5">
    <source>
        <dbReference type="PROSITE" id="PS51194"/>
    </source>
</evidence>
<keyword evidence="6" id="KW-0378">Hydrolase</keyword>
<dbReference type="InterPro" id="IPR036286">
    <property type="entry name" value="LexA/Signal_pep-like_sf"/>
</dbReference>
<evidence type="ECO:0000259" key="4">
    <source>
        <dbReference type="PROSITE" id="PS51192"/>
    </source>
</evidence>
<keyword evidence="7" id="KW-1185">Reference proteome</keyword>
<keyword evidence="6" id="KW-0547">Nucleotide-binding</keyword>
<feature type="domain" description="Helicase ATP-binding" evidence="4">
    <location>
        <begin position="351"/>
        <end position="507"/>
    </location>
</feature>
<protein>
    <submittedName>
        <fullName evidence="6">DEAD/DEAH box helicase</fullName>
    </submittedName>
</protein>
<dbReference type="Pfam" id="PF00271">
    <property type="entry name" value="Helicase_C"/>
    <property type="match status" value="1"/>
</dbReference>